<dbReference type="SUPFAM" id="SSF54001">
    <property type="entry name" value="Cysteine proteinases"/>
    <property type="match status" value="1"/>
</dbReference>
<comment type="caution">
    <text evidence="2">The sequence shown here is derived from an EMBL/GenBank/DDBJ whole genome shotgun (WGS) entry which is preliminary data.</text>
</comment>
<dbReference type="InterPro" id="IPR002931">
    <property type="entry name" value="Transglutaminase-like"/>
</dbReference>
<organism evidence="2 3">
    <name type="scientific">Geobacter argillaceus</name>
    <dbReference type="NCBI Taxonomy" id="345631"/>
    <lineage>
        <taxon>Bacteria</taxon>
        <taxon>Pseudomonadati</taxon>
        <taxon>Thermodesulfobacteriota</taxon>
        <taxon>Desulfuromonadia</taxon>
        <taxon>Geobacterales</taxon>
        <taxon>Geobacteraceae</taxon>
        <taxon>Geobacter</taxon>
    </lineage>
</organism>
<reference evidence="2 3" key="1">
    <citation type="submission" date="2019-07" db="EMBL/GenBank/DDBJ databases">
        <title>Genomic Encyclopedia of Archaeal and Bacterial Type Strains, Phase II (KMG-II): from individual species to whole genera.</title>
        <authorList>
            <person name="Goeker M."/>
        </authorList>
    </citation>
    <scope>NUCLEOTIDE SEQUENCE [LARGE SCALE GENOMIC DNA]</scope>
    <source>
        <strain evidence="2 3">ATCC BAA-1139</strain>
    </source>
</reference>
<name>A0A562V5Z6_9BACT</name>
<sequence>MRRLLIFLVMGIIAGTGTCWAKSRSGVVTMEFDLTGHDRDQEVRLWIPYPFSDRDQVVNDISYRGDYGTAGVYTDRANKTPMLFASWPKGAKSRTLILSFSVERQEVLRRNLPEREGAWNPADFAEYLRPTSLGPIDGEVKELADRITRGKTTVLAKARAIYDWTCDNSYRDPNTRGCGTGDVCNLLKRPGGKCTDISSLFIALCRAAGVPARELFGVRLGRKPVEDITGYQHCWAEFFLPGYGWVPADPADVLKAMLVEKLEPDSPKTREYREYFWGGIDPYRVVIAAGRDLVLNPPQAGAPLNTFGYPYAEVGGKPLDWLEPKAFSYRFTFREK</sequence>
<gene>
    <name evidence="2" type="ORF">JN12_03899</name>
</gene>
<dbReference type="InterPro" id="IPR038765">
    <property type="entry name" value="Papain-like_cys_pep_sf"/>
</dbReference>
<evidence type="ECO:0000259" key="1">
    <source>
        <dbReference type="SMART" id="SM00460"/>
    </source>
</evidence>
<dbReference type="AlphaFoldDB" id="A0A562V5Z6"/>
<dbReference type="OrthoDB" id="9804872at2"/>
<keyword evidence="3" id="KW-1185">Reference proteome</keyword>
<dbReference type="Pfam" id="PF01841">
    <property type="entry name" value="Transglut_core"/>
    <property type="match status" value="1"/>
</dbReference>
<dbReference type="PANTHER" id="PTHR38339:SF1">
    <property type="entry name" value="TRANSGLUTAMINASE-LIKE DOMAIN-CONTAINING PROTEIN"/>
    <property type="match status" value="1"/>
</dbReference>
<dbReference type="Gene3D" id="3.10.620.30">
    <property type="match status" value="1"/>
</dbReference>
<accession>A0A562V5Z6</accession>
<protein>
    <submittedName>
        <fullName evidence="2">Transglutaminase superfamily protein</fullName>
    </submittedName>
</protein>
<dbReference type="PANTHER" id="PTHR38339">
    <property type="entry name" value="TRANSGLUTAMINASE DOMAIN PROTEIN"/>
    <property type="match status" value="1"/>
</dbReference>
<feature type="domain" description="Transglutaminase-like" evidence="1">
    <location>
        <begin position="186"/>
        <end position="252"/>
    </location>
</feature>
<dbReference type="EMBL" id="VLLN01000042">
    <property type="protein sequence ID" value="TWJ13310.1"/>
    <property type="molecule type" value="Genomic_DNA"/>
</dbReference>
<dbReference type="RefSeq" id="WP_145025929.1">
    <property type="nucleotide sequence ID" value="NZ_VLLN01000042.1"/>
</dbReference>
<dbReference type="Proteomes" id="UP000319449">
    <property type="component" value="Unassembled WGS sequence"/>
</dbReference>
<evidence type="ECO:0000313" key="2">
    <source>
        <dbReference type="EMBL" id="TWJ13310.1"/>
    </source>
</evidence>
<dbReference type="SMART" id="SM00460">
    <property type="entry name" value="TGc"/>
    <property type="match status" value="1"/>
</dbReference>
<evidence type="ECO:0000313" key="3">
    <source>
        <dbReference type="Proteomes" id="UP000319449"/>
    </source>
</evidence>
<proteinExistence type="predicted"/>